<proteinExistence type="predicted"/>
<sequence length="116" mass="13124">MNDDLIEVHFCTGDIVMHGHAERSPCCFLITDNPIKLLRSSWSAPATPKVVCMGTEYLQTFIVRVHQLKGKPTKTIALCHANQRDLSPITLHNEGLCAEALFWKSRSIRDNCFAIW</sequence>
<accession>A0A813FSN1</accession>
<evidence type="ECO:0000313" key="1">
    <source>
        <dbReference type="EMBL" id="CAE8617362.1"/>
    </source>
</evidence>
<gene>
    <name evidence="1" type="ORF">PGLA1383_LOCUS35020</name>
</gene>
<comment type="caution">
    <text evidence="1">The sequence shown here is derived from an EMBL/GenBank/DDBJ whole genome shotgun (WGS) entry which is preliminary data.</text>
</comment>
<reference evidence="1" key="1">
    <citation type="submission" date="2021-02" db="EMBL/GenBank/DDBJ databases">
        <authorList>
            <person name="Dougan E. K."/>
            <person name="Rhodes N."/>
            <person name="Thang M."/>
            <person name="Chan C."/>
        </authorList>
    </citation>
    <scope>NUCLEOTIDE SEQUENCE</scope>
</reference>
<dbReference type="AlphaFoldDB" id="A0A813FSN1"/>
<dbReference type="EMBL" id="CAJNNV010026136">
    <property type="protein sequence ID" value="CAE8617362.1"/>
    <property type="molecule type" value="Genomic_DNA"/>
</dbReference>
<name>A0A813FSN1_POLGL</name>
<organism evidence="1 2">
    <name type="scientific">Polarella glacialis</name>
    <name type="common">Dinoflagellate</name>
    <dbReference type="NCBI Taxonomy" id="89957"/>
    <lineage>
        <taxon>Eukaryota</taxon>
        <taxon>Sar</taxon>
        <taxon>Alveolata</taxon>
        <taxon>Dinophyceae</taxon>
        <taxon>Suessiales</taxon>
        <taxon>Suessiaceae</taxon>
        <taxon>Polarella</taxon>
    </lineage>
</organism>
<dbReference type="Proteomes" id="UP000654075">
    <property type="component" value="Unassembled WGS sequence"/>
</dbReference>
<protein>
    <submittedName>
        <fullName evidence="1">Uncharacterized protein</fullName>
    </submittedName>
</protein>
<evidence type="ECO:0000313" key="2">
    <source>
        <dbReference type="Proteomes" id="UP000654075"/>
    </source>
</evidence>
<keyword evidence="2" id="KW-1185">Reference proteome</keyword>